<proteinExistence type="predicted"/>
<reference evidence="1 2" key="1">
    <citation type="submission" date="2024-04" db="EMBL/GenBank/DDBJ databases">
        <authorList>
            <consortium name="Genoscope - CEA"/>
            <person name="William W."/>
        </authorList>
    </citation>
    <scope>NUCLEOTIDE SEQUENCE [LARGE SCALE GENOMIC DNA]</scope>
</reference>
<sequence>MASIMIGREVKDSGILVAALHPGWVRTDMGTSQAPVGPDESVEGMLKVIGNAGDESHGKLINFKGEVLPY</sequence>
<comment type="caution">
    <text evidence="1">The sequence shown here is derived from an EMBL/GenBank/DDBJ whole genome shotgun (WGS) entry which is preliminary data.</text>
</comment>
<evidence type="ECO:0008006" key="3">
    <source>
        <dbReference type="Google" id="ProtNLM"/>
    </source>
</evidence>
<keyword evidence="2" id="KW-1185">Reference proteome</keyword>
<dbReference type="GO" id="GO:0016616">
    <property type="term" value="F:oxidoreductase activity, acting on the CH-OH group of donors, NAD or NADP as acceptor"/>
    <property type="evidence" value="ECO:0007669"/>
    <property type="project" value="TreeGrafter"/>
</dbReference>
<accession>A0AAV2HBH1</accession>
<dbReference type="Proteomes" id="UP001497497">
    <property type="component" value="Unassembled WGS sequence"/>
</dbReference>
<dbReference type="PANTHER" id="PTHR45458">
    <property type="entry name" value="SHORT-CHAIN DEHYDROGENASE/REDUCTASE SDR"/>
    <property type="match status" value="1"/>
</dbReference>
<evidence type="ECO:0000313" key="1">
    <source>
        <dbReference type="EMBL" id="CAL1529794.1"/>
    </source>
</evidence>
<gene>
    <name evidence="1" type="ORF">GSLYS_00003949001</name>
</gene>
<dbReference type="InterPro" id="IPR036291">
    <property type="entry name" value="NAD(P)-bd_dom_sf"/>
</dbReference>
<organism evidence="1 2">
    <name type="scientific">Lymnaea stagnalis</name>
    <name type="common">Great pond snail</name>
    <name type="synonym">Helix stagnalis</name>
    <dbReference type="NCBI Taxonomy" id="6523"/>
    <lineage>
        <taxon>Eukaryota</taxon>
        <taxon>Metazoa</taxon>
        <taxon>Spiralia</taxon>
        <taxon>Lophotrochozoa</taxon>
        <taxon>Mollusca</taxon>
        <taxon>Gastropoda</taxon>
        <taxon>Heterobranchia</taxon>
        <taxon>Euthyneura</taxon>
        <taxon>Panpulmonata</taxon>
        <taxon>Hygrophila</taxon>
        <taxon>Lymnaeoidea</taxon>
        <taxon>Lymnaeidae</taxon>
        <taxon>Lymnaea</taxon>
    </lineage>
</organism>
<dbReference type="Gene3D" id="3.40.50.720">
    <property type="entry name" value="NAD(P)-binding Rossmann-like Domain"/>
    <property type="match status" value="1"/>
</dbReference>
<dbReference type="InterPro" id="IPR052184">
    <property type="entry name" value="SDR_enzymes"/>
</dbReference>
<dbReference type="PANTHER" id="PTHR45458:SF1">
    <property type="entry name" value="SHORT CHAIN DEHYDROGENASE"/>
    <property type="match status" value="1"/>
</dbReference>
<dbReference type="SUPFAM" id="SSF51735">
    <property type="entry name" value="NAD(P)-binding Rossmann-fold domains"/>
    <property type="match status" value="1"/>
</dbReference>
<protein>
    <recommendedName>
        <fullName evidence="3">C-factor</fullName>
    </recommendedName>
</protein>
<evidence type="ECO:0000313" key="2">
    <source>
        <dbReference type="Proteomes" id="UP001497497"/>
    </source>
</evidence>
<dbReference type="AlphaFoldDB" id="A0AAV2HBH1"/>
<dbReference type="EMBL" id="CAXITT010000055">
    <property type="protein sequence ID" value="CAL1529794.1"/>
    <property type="molecule type" value="Genomic_DNA"/>
</dbReference>
<name>A0AAV2HBH1_LYMST</name>